<sequence length="503" mass="53718">MATTQPTYDYSAYDYSYDTSSSSAYSSYPGYETSASYAPPGTYDSYAASATYPTSAASTSSPYTSVDPYSGYSAAAYGYPTTATSAGAPPATANQPSYPPSYSSSPTATGYTYDSRRMTPPPPASATAHYAPYDYTSSAAAAYVGGPPTSAAYSPYKSVSATNGSSSTSAYSTYPSSAPPPHGTYGVPPGSHLSGAIGAHPPPSHVYGPPPPTAGMMPRRPDYYPPPQMPHSMHYVSHQAQPMHYRLPPRGGYQRELDEPGDENALLRHVVYITGLPKEIQNETLAEVFSAACGPIAPVDVRSPKPKIWVYKDRQTREGKGEATITFINPESCQTAINYFNGKELFGREIRVTLCPRRMYNMQKQNTPFNPAAPPMNTTTMIKPINTNNNGNTTTTTTTTTDSATTTTTATTSTAASTTSTTTSTTTPVTTANPIATISSSTHGLSRQLNHSLFKFRQTPEQQRGLLPTPPISFGAPIIGSAVQRDGVRKELPRIALNRQVLF</sequence>
<organism evidence="7 8">
    <name type="scientific">Rotaria sordida</name>
    <dbReference type="NCBI Taxonomy" id="392033"/>
    <lineage>
        <taxon>Eukaryota</taxon>
        <taxon>Metazoa</taxon>
        <taxon>Spiralia</taxon>
        <taxon>Gnathifera</taxon>
        <taxon>Rotifera</taxon>
        <taxon>Eurotatoria</taxon>
        <taxon>Bdelloidea</taxon>
        <taxon>Philodinida</taxon>
        <taxon>Philodinidae</taxon>
        <taxon>Rotaria</taxon>
    </lineage>
</organism>
<feature type="region of interest" description="Disordered" evidence="5">
    <location>
        <begin position="86"/>
        <end position="125"/>
    </location>
</feature>
<evidence type="ECO:0000256" key="2">
    <source>
        <dbReference type="ARBA" id="ARBA00022884"/>
    </source>
</evidence>
<protein>
    <recommendedName>
        <fullName evidence="6">RRM domain-containing protein</fullName>
    </recommendedName>
</protein>
<feature type="compositionally biased region" description="Low complexity" evidence="5">
    <location>
        <begin position="165"/>
        <end position="176"/>
    </location>
</feature>
<evidence type="ECO:0000259" key="6">
    <source>
        <dbReference type="PROSITE" id="PS50102"/>
    </source>
</evidence>
<dbReference type="InterPro" id="IPR012677">
    <property type="entry name" value="Nucleotide-bd_a/b_plait_sf"/>
</dbReference>
<keyword evidence="2 4" id="KW-0694">RNA-binding</keyword>
<evidence type="ECO:0000256" key="4">
    <source>
        <dbReference type="PROSITE-ProRule" id="PRU00176"/>
    </source>
</evidence>
<reference evidence="7" key="1">
    <citation type="submission" date="2021-02" db="EMBL/GenBank/DDBJ databases">
        <authorList>
            <person name="Nowell W R."/>
        </authorList>
    </citation>
    <scope>NUCLEOTIDE SEQUENCE</scope>
</reference>
<comment type="caution">
    <text evidence="7">The sequence shown here is derived from an EMBL/GenBank/DDBJ whole genome shotgun (WGS) entry which is preliminary data.</text>
</comment>
<dbReference type="GO" id="GO:0005634">
    <property type="term" value="C:nucleus"/>
    <property type="evidence" value="ECO:0007669"/>
    <property type="project" value="UniProtKB-SubCell"/>
</dbReference>
<dbReference type="SUPFAM" id="SSF54928">
    <property type="entry name" value="RNA-binding domain, RBD"/>
    <property type="match status" value="1"/>
</dbReference>
<feature type="compositionally biased region" description="Polar residues" evidence="5">
    <location>
        <begin position="382"/>
        <end position="392"/>
    </location>
</feature>
<proteinExistence type="predicted"/>
<dbReference type="Gene3D" id="3.30.70.330">
    <property type="match status" value="1"/>
</dbReference>
<feature type="compositionally biased region" description="Low complexity" evidence="5">
    <location>
        <begin position="393"/>
        <end position="428"/>
    </location>
</feature>
<comment type="subcellular location">
    <subcellularLocation>
        <location evidence="1">Nucleus</location>
    </subcellularLocation>
</comment>
<keyword evidence="3" id="KW-0539">Nucleus</keyword>
<accession>A0A814JFL9</accession>
<evidence type="ECO:0000256" key="1">
    <source>
        <dbReference type="ARBA" id="ARBA00004123"/>
    </source>
</evidence>
<feature type="region of interest" description="Disordered" evidence="5">
    <location>
        <begin position="382"/>
        <end position="428"/>
    </location>
</feature>
<dbReference type="AlphaFoldDB" id="A0A814JFL9"/>
<feature type="domain" description="RRM" evidence="6">
    <location>
        <begin position="269"/>
        <end position="357"/>
    </location>
</feature>
<dbReference type="Pfam" id="PF00076">
    <property type="entry name" value="RRM_1"/>
    <property type="match status" value="1"/>
</dbReference>
<name>A0A814JFL9_9BILA</name>
<dbReference type="EMBL" id="CAJNOU010000569">
    <property type="protein sequence ID" value="CAF1034915.1"/>
    <property type="molecule type" value="Genomic_DNA"/>
</dbReference>
<dbReference type="PANTHER" id="PTHR23238">
    <property type="entry name" value="RNA BINDING PROTEIN"/>
    <property type="match status" value="1"/>
</dbReference>
<evidence type="ECO:0000256" key="3">
    <source>
        <dbReference type="ARBA" id="ARBA00023242"/>
    </source>
</evidence>
<dbReference type="InterPro" id="IPR000504">
    <property type="entry name" value="RRM_dom"/>
</dbReference>
<dbReference type="InterPro" id="IPR034870">
    <property type="entry name" value="TET_fam"/>
</dbReference>
<dbReference type="GO" id="GO:0003723">
    <property type="term" value="F:RNA binding"/>
    <property type="evidence" value="ECO:0007669"/>
    <property type="project" value="UniProtKB-UniRule"/>
</dbReference>
<evidence type="ECO:0000313" key="8">
    <source>
        <dbReference type="Proteomes" id="UP000663889"/>
    </source>
</evidence>
<dbReference type="SMART" id="SM00360">
    <property type="entry name" value="RRM"/>
    <property type="match status" value="1"/>
</dbReference>
<dbReference type="InterPro" id="IPR035979">
    <property type="entry name" value="RBD_domain_sf"/>
</dbReference>
<evidence type="ECO:0000256" key="5">
    <source>
        <dbReference type="SAM" id="MobiDB-lite"/>
    </source>
</evidence>
<feature type="region of interest" description="Disordered" evidence="5">
    <location>
        <begin position="162"/>
        <end position="202"/>
    </location>
</feature>
<dbReference type="Proteomes" id="UP000663889">
    <property type="component" value="Unassembled WGS sequence"/>
</dbReference>
<evidence type="ECO:0000313" key="7">
    <source>
        <dbReference type="EMBL" id="CAF1034915.1"/>
    </source>
</evidence>
<dbReference type="PROSITE" id="PS50102">
    <property type="entry name" value="RRM"/>
    <property type="match status" value="1"/>
</dbReference>
<dbReference type="GO" id="GO:0006355">
    <property type="term" value="P:regulation of DNA-templated transcription"/>
    <property type="evidence" value="ECO:0007669"/>
    <property type="project" value="InterPro"/>
</dbReference>
<gene>
    <name evidence="7" type="ORF">SEV965_LOCUS12511</name>
</gene>